<accession>A8I5S4</accession>
<feature type="transmembrane region" description="Helical" evidence="2">
    <location>
        <begin position="187"/>
        <end position="211"/>
    </location>
</feature>
<keyword evidence="5" id="KW-1185">Reference proteome</keyword>
<feature type="transmembrane region" description="Helical" evidence="2">
    <location>
        <begin position="313"/>
        <end position="334"/>
    </location>
</feature>
<feature type="transmembrane region" description="Helical" evidence="2">
    <location>
        <begin position="223"/>
        <end position="241"/>
    </location>
</feature>
<feature type="transmembrane region" description="Helical" evidence="2">
    <location>
        <begin position="157"/>
        <end position="175"/>
    </location>
</feature>
<feature type="transmembrane region" description="Helical" evidence="2">
    <location>
        <begin position="369"/>
        <end position="391"/>
    </location>
</feature>
<evidence type="ECO:0000259" key="3">
    <source>
        <dbReference type="Pfam" id="PF13231"/>
    </source>
</evidence>
<dbReference type="GO" id="GO:0016740">
    <property type="term" value="F:transferase activity"/>
    <property type="evidence" value="ECO:0007669"/>
    <property type="project" value="UniProtKB-KW"/>
</dbReference>
<feature type="transmembrane region" description="Helical" evidence="2">
    <location>
        <begin position="86"/>
        <end position="109"/>
    </location>
</feature>
<dbReference type="InterPro" id="IPR038731">
    <property type="entry name" value="RgtA/B/C-like"/>
</dbReference>
<sequence length="516" mass="56484">MRLSSTAQPIDSRYGTPPFGRAPEEPTPWWATARGVAVIVGLWALAHALVAVLLESSINVDDAIESYLVQSFQLSYVPRNPPLFDWLLYGLLWIFGPGTLPYAILRYVLLFTCGMLVYRIARRVIADPKLQALAVFSLSALWVIGYHSHRILTHSNVMIVAIAGSFLTLLAIVRAPSAALYAGLGAWIAVGLLGKFGFLPFVIVLVLASLFEPSFRRALFDRRILLTLLVAAGPLAVYLVALKMLGQDVMAATAEVVGPSPDRSFRNVLDTFAGAWIGYLLPFAALAGAVFLPFNRGEDATPSTEDRAAPRRVIRTIIILGTVGTLIGALAVGSTSLRDRYFHVFFLLSTVYVFAELERLGGWRDRVKLYLWALAIVAFGVLLVRAAITLWPDPRLCGRCVAAEPLKALRPVIDLQFGDAPTLVADDRMSAGRLKAAIPNARVVLIPPDTYRPPARAATGCARIAGISNGIGNLPLPKSDGSTIEIWYKWWGPLLRPRRQSLWQVIPLKLDDPLCR</sequence>
<keyword evidence="2" id="KW-0472">Membrane</keyword>
<keyword evidence="2" id="KW-1133">Transmembrane helix</keyword>
<evidence type="ECO:0000256" key="2">
    <source>
        <dbReference type="SAM" id="Phobius"/>
    </source>
</evidence>
<dbReference type="Pfam" id="PF13231">
    <property type="entry name" value="PMT_2"/>
    <property type="match status" value="1"/>
</dbReference>
<evidence type="ECO:0000313" key="5">
    <source>
        <dbReference type="Proteomes" id="UP000000270"/>
    </source>
</evidence>
<feature type="region of interest" description="Disordered" evidence="1">
    <location>
        <begin position="1"/>
        <end position="21"/>
    </location>
</feature>
<reference evidence="4 5" key="6">
    <citation type="journal article" date="2011" name="Appl. Environ. Microbiol.">
        <title>Involvement of the azorhizobial chromosome partition gene (parA) in the onset of bacteroid differentiation during Sesbania rostrata stem nodule development.</title>
        <authorList>
            <person name="Liu CT."/>
            <person name="Lee KB."/>
            <person name="Wang YS."/>
            <person name="Peng MH."/>
            <person name="Lee KT."/>
            <person name="Suzuki S."/>
            <person name="Suzuki T."/>
            <person name="Oyaizu H."/>
        </authorList>
    </citation>
    <scope>NUCLEOTIDE SEQUENCE [LARGE SCALE GENOMIC DNA]</scope>
    <source>
        <strain evidence="5">ATCC 43989 / DSM 5975 / JCM 20966 / LMG 6465 / NBRC 14845 / NCIMB 13405 / ORS 571</strain>
    </source>
</reference>
<feature type="transmembrane region" description="Helical" evidence="2">
    <location>
        <begin position="29"/>
        <end position="54"/>
    </location>
</feature>
<keyword evidence="4" id="KW-0808">Transferase</keyword>
<organism evidence="4 5">
    <name type="scientific">Azorhizobium caulinodans (strain ATCC 43989 / DSM 5975 / JCM 20966 / LMG 6465 / NBRC 14845 / NCIMB 13405 / ORS 571)</name>
    <dbReference type="NCBI Taxonomy" id="438753"/>
    <lineage>
        <taxon>Bacteria</taxon>
        <taxon>Pseudomonadati</taxon>
        <taxon>Pseudomonadota</taxon>
        <taxon>Alphaproteobacteria</taxon>
        <taxon>Hyphomicrobiales</taxon>
        <taxon>Xanthobacteraceae</taxon>
        <taxon>Azorhizobium</taxon>
    </lineage>
</organism>
<reference evidence="4 5" key="4">
    <citation type="journal article" date="2009" name="Appl. Environ. Microbiol.">
        <title>Comparative genome-wide transcriptional profiling of Azorhizobium caulinodans ORS571 grown under free-living and symbiotic conditions.</title>
        <authorList>
            <person name="Tsukada S."/>
            <person name="Aono T."/>
            <person name="Akiba N."/>
            <person name="Lee KB."/>
            <person name="Liu CT."/>
            <person name="Toyazaki H."/>
            <person name="Oyaizu H."/>
        </authorList>
    </citation>
    <scope>NUCLEOTIDE SEQUENCE [LARGE SCALE GENOMIC DNA]</scope>
    <source>
        <strain evidence="5">ATCC 43989 / DSM 5975 / JCM 20966 / LMG 6465 / NBRC 14845 / NCIMB 13405 / ORS 571</strain>
    </source>
</reference>
<dbReference type="RefSeq" id="WP_012170842.1">
    <property type="nucleotide sequence ID" value="NC_009937.1"/>
</dbReference>
<reference evidence="4 5" key="1">
    <citation type="journal article" date="2007" name="Appl. Environ. Microbiol.">
        <title>Rhizobial factors required for stem nodule maturation and maintenance in Sesbania rostrata-Azorhizobium caulinodans ORS571 symbiosis.</title>
        <authorList>
            <person name="Suzuki S."/>
            <person name="Aono T."/>
            <person name="Lee KB."/>
            <person name="Suzuki T."/>
            <person name="Liu CT."/>
            <person name="Miwa H."/>
            <person name="Wakao S."/>
            <person name="Iki T."/>
            <person name="Oyaizu H."/>
        </authorList>
    </citation>
    <scope>NUCLEOTIDE SEQUENCE [LARGE SCALE GENOMIC DNA]</scope>
    <source>
        <strain evidence="5">ATCC 43989 / DSM 5975 / JCM 20966 / LMG 6465 / NBRC 14845 / NCIMB 13405 / ORS 571</strain>
    </source>
</reference>
<dbReference type="CAZy" id="GT83">
    <property type="family name" value="Glycosyltransferase Family 83"/>
</dbReference>
<reference evidence="5" key="2">
    <citation type="submission" date="2007-04" db="EMBL/GenBank/DDBJ databases">
        <title>Complete genome sequence of the nitrogen-fixing bacterium Azorhizobium caulinodans ORS571.</title>
        <authorList>
            <person name="Lee K.B."/>
            <person name="Backer P.D."/>
            <person name="Aono T."/>
            <person name="Liu C.T."/>
            <person name="Suzuki S."/>
            <person name="Suzuki T."/>
            <person name="Kaneko T."/>
            <person name="Yamada M."/>
            <person name="Tabata S."/>
            <person name="Kupfer D.M."/>
            <person name="Najar F.Z."/>
            <person name="Wiley G.B."/>
            <person name="Roe B."/>
            <person name="Binnewies T."/>
            <person name="Ussery D."/>
            <person name="Vereecke D."/>
            <person name="Gevers D."/>
            <person name="Holsters M."/>
            <person name="Oyaizu H."/>
        </authorList>
    </citation>
    <scope>NUCLEOTIDE SEQUENCE [LARGE SCALE GENOMIC DNA]</scope>
    <source>
        <strain evidence="5">ATCC 43989 / DSM 5975 / JCM 20966 / LMG 6465 / NBRC 14845 / NCIMB 13405 / ORS 571</strain>
    </source>
</reference>
<protein>
    <submittedName>
        <fullName evidence="4">Putative 4-amino-4-deoxy-L-arabinose transferase</fullName>
    </submittedName>
</protein>
<dbReference type="KEGG" id="azc:AZC_2315"/>
<feature type="transmembrane region" description="Helical" evidence="2">
    <location>
        <begin position="340"/>
        <end position="357"/>
    </location>
</feature>
<feature type="transmembrane region" description="Helical" evidence="2">
    <location>
        <begin position="273"/>
        <end position="292"/>
    </location>
</feature>
<dbReference type="eggNOG" id="COG1807">
    <property type="taxonomic scope" value="Bacteria"/>
</dbReference>
<dbReference type="EMBL" id="AP009384">
    <property type="protein sequence ID" value="BAF88313.1"/>
    <property type="molecule type" value="Genomic_DNA"/>
</dbReference>
<dbReference type="Proteomes" id="UP000000270">
    <property type="component" value="Chromosome"/>
</dbReference>
<reference evidence="4 5" key="5">
    <citation type="journal article" date="2010" name="Appl. Environ. Microbiol.">
        <title>phrR-like gene praR of Azorhizobium caulinodans ORS571 is essential for symbiosis with Sesbania rostrata and is involved in expression of reb genes.</title>
        <authorList>
            <person name="Akiba N."/>
            <person name="Aono T."/>
            <person name="Toyazaki H."/>
            <person name="Sato S."/>
            <person name="Oyaizu H."/>
        </authorList>
    </citation>
    <scope>NUCLEOTIDE SEQUENCE [LARGE SCALE GENOMIC DNA]</scope>
    <source>
        <strain evidence="5">ATCC 43989 / DSM 5975 / JCM 20966 / LMG 6465 / NBRC 14845 / NCIMB 13405 / ORS 571</strain>
    </source>
</reference>
<dbReference type="HOGENOM" id="CLU_039820_0_0_5"/>
<dbReference type="STRING" id="438753.AZC_2315"/>
<keyword evidence="2" id="KW-0812">Transmembrane</keyword>
<feature type="domain" description="Glycosyltransferase RgtA/B/C/D-like" evidence="3">
    <location>
        <begin position="80"/>
        <end position="232"/>
    </location>
</feature>
<proteinExistence type="predicted"/>
<evidence type="ECO:0000256" key="1">
    <source>
        <dbReference type="SAM" id="MobiDB-lite"/>
    </source>
</evidence>
<dbReference type="AlphaFoldDB" id="A8I5S4"/>
<evidence type="ECO:0000313" key="4">
    <source>
        <dbReference type="EMBL" id="BAF88313.1"/>
    </source>
</evidence>
<name>A8I5S4_AZOC5</name>
<gene>
    <name evidence="4" type="ordered locus">AZC_2315</name>
</gene>
<reference evidence="4 5" key="3">
    <citation type="journal article" date="2008" name="BMC Genomics">
        <title>The genome of the versatile nitrogen fixer Azorhizobium caulinodans ORS571.</title>
        <authorList>
            <person name="Lee KB."/>
            <person name="Backer P.D."/>
            <person name="Aono T."/>
            <person name="Liu CT."/>
            <person name="Suzuki S."/>
            <person name="Suzuki T."/>
            <person name="Kaneko T."/>
            <person name="Yamada M."/>
            <person name="Tabata S."/>
            <person name="Kupfer D.M."/>
            <person name="Najar F.Z."/>
            <person name="Wiley G.B."/>
            <person name="Roe B."/>
            <person name="Binnewies T.T."/>
            <person name="Ussery D.W."/>
            <person name="D'Haeze W."/>
            <person name="Herder J.D."/>
            <person name="Gevers D."/>
            <person name="Vereecke D."/>
            <person name="Holsters M."/>
            <person name="Oyaizu H."/>
        </authorList>
    </citation>
    <scope>NUCLEOTIDE SEQUENCE [LARGE SCALE GENOMIC DNA]</scope>
    <source>
        <strain evidence="5">ATCC 43989 / DSM 5975 / JCM 20966 / LMG 6465 / NBRC 14845 / NCIMB 13405 / ORS 571</strain>
    </source>
</reference>